<sequence length="69" mass="7533">MRWDGGDFANVYAKDLTGTYVACRSTSPGMIAMARALNSDSYIHFEWDTLGVCTALNVVTSSYHAPKTP</sequence>
<dbReference type="EMBL" id="CP022203">
    <property type="protein sequence ID" value="ATB49603.1"/>
    <property type="molecule type" value="Genomic_DNA"/>
</dbReference>
<proteinExistence type="predicted"/>
<dbReference type="RefSeq" id="WP_095960100.1">
    <property type="nucleotide sequence ID" value="NZ_CP022203.1"/>
</dbReference>
<dbReference type="Proteomes" id="UP000217343">
    <property type="component" value="Chromosome"/>
</dbReference>
<evidence type="ECO:0000313" key="2">
    <source>
        <dbReference type="Proteomes" id="UP000217343"/>
    </source>
</evidence>
<organism evidence="1 2">
    <name type="scientific">Corallococcus macrosporus DSM 14697</name>
    <dbReference type="NCBI Taxonomy" id="1189310"/>
    <lineage>
        <taxon>Bacteria</taxon>
        <taxon>Pseudomonadati</taxon>
        <taxon>Myxococcota</taxon>
        <taxon>Myxococcia</taxon>
        <taxon>Myxococcales</taxon>
        <taxon>Cystobacterineae</taxon>
        <taxon>Myxococcaceae</taxon>
        <taxon>Corallococcus</taxon>
    </lineage>
</organism>
<gene>
    <name evidence="1" type="ORF">MYMAC_005257</name>
</gene>
<keyword evidence="2" id="KW-1185">Reference proteome</keyword>
<accession>A0A250K0S6</accession>
<protein>
    <submittedName>
        <fullName evidence="1">Uncharacterized protein</fullName>
    </submittedName>
</protein>
<dbReference type="AlphaFoldDB" id="A0A250K0S6"/>
<name>A0A250K0S6_9BACT</name>
<dbReference type="OrthoDB" id="5525655at2"/>
<reference evidence="1 2" key="1">
    <citation type="submission" date="2017-06" db="EMBL/GenBank/DDBJ databases">
        <title>Sequencing and comparative analysis of myxobacterial genomes.</title>
        <authorList>
            <person name="Rupp O."/>
            <person name="Goesmann A."/>
            <person name="Sogaard-Andersen L."/>
        </authorList>
    </citation>
    <scope>NUCLEOTIDE SEQUENCE [LARGE SCALE GENOMIC DNA]</scope>
    <source>
        <strain evidence="1 2">DSM 14697</strain>
    </source>
</reference>
<dbReference type="KEGG" id="mmas:MYMAC_005257"/>
<evidence type="ECO:0000313" key="1">
    <source>
        <dbReference type="EMBL" id="ATB49603.1"/>
    </source>
</evidence>